<evidence type="ECO:0000313" key="2">
    <source>
        <dbReference type="Proteomes" id="UP000190135"/>
    </source>
</evidence>
<accession>A0A1T4RW42</accession>
<sequence>MSNDLVERLRARADRYMRLMGNWYIYSGADAELDREAAEALARPVAEGWLPSKAEIERALAETWHQWGGWHATESGLVNMTGVLADSMLDLFAAPAPAAGERQLRILTPAERDGMEEALYASAAPSAPAEGER</sequence>
<organism evidence="1 2">
    <name type="scientific">Consotaella salsifontis</name>
    <dbReference type="NCBI Taxonomy" id="1365950"/>
    <lineage>
        <taxon>Bacteria</taxon>
        <taxon>Pseudomonadati</taxon>
        <taxon>Pseudomonadota</taxon>
        <taxon>Alphaproteobacteria</taxon>
        <taxon>Hyphomicrobiales</taxon>
        <taxon>Aurantimonadaceae</taxon>
        <taxon>Consotaella</taxon>
    </lineage>
</organism>
<dbReference type="Proteomes" id="UP000190135">
    <property type="component" value="Unassembled WGS sequence"/>
</dbReference>
<dbReference type="STRING" id="1365950.SAMN05428963_10825"/>
<protein>
    <submittedName>
        <fullName evidence="1">Uncharacterized protein</fullName>
    </submittedName>
</protein>
<dbReference type="AlphaFoldDB" id="A0A1T4RW42"/>
<proteinExistence type="predicted"/>
<dbReference type="EMBL" id="FUXL01000008">
    <property type="protein sequence ID" value="SKA20229.1"/>
    <property type="molecule type" value="Genomic_DNA"/>
</dbReference>
<name>A0A1T4RW42_9HYPH</name>
<gene>
    <name evidence="1" type="ORF">SAMN05428963_10825</name>
</gene>
<evidence type="ECO:0000313" key="1">
    <source>
        <dbReference type="EMBL" id="SKA20229.1"/>
    </source>
</evidence>
<reference evidence="1 2" key="1">
    <citation type="submission" date="2017-02" db="EMBL/GenBank/DDBJ databases">
        <authorList>
            <person name="Peterson S.W."/>
        </authorList>
    </citation>
    <scope>NUCLEOTIDE SEQUENCE [LARGE SCALE GENOMIC DNA]</scope>
    <source>
        <strain evidence="1 2">USBA 369</strain>
    </source>
</reference>
<dbReference type="RefSeq" id="WP_078708767.1">
    <property type="nucleotide sequence ID" value="NZ_FUXL01000008.1"/>
</dbReference>
<keyword evidence="2" id="KW-1185">Reference proteome</keyword>